<feature type="region of interest" description="Disordered" evidence="1">
    <location>
        <begin position="101"/>
        <end position="130"/>
    </location>
</feature>
<dbReference type="RefSeq" id="XP_062875921.1">
    <property type="nucleotide sequence ID" value="XM_063019851.1"/>
</dbReference>
<dbReference type="KEGG" id="asau:88171844"/>
<dbReference type="InterPro" id="IPR041661">
    <property type="entry name" value="ZN622/Rei1/Reh1_Znf-C2H2"/>
</dbReference>
<feature type="compositionally biased region" description="Basic and acidic residues" evidence="1">
    <location>
        <begin position="361"/>
        <end position="371"/>
    </location>
</feature>
<dbReference type="InterPro" id="IPR013087">
    <property type="entry name" value="Znf_C2H2_type"/>
</dbReference>
<accession>A0AAX4H6Z2</accession>
<dbReference type="GeneID" id="88171844"/>
<feature type="compositionally biased region" description="Low complexity" evidence="1">
    <location>
        <begin position="101"/>
        <end position="114"/>
    </location>
</feature>
<dbReference type="Proteomes" id="UP001338582">
    <property type="component" value="Chromosome 1"/>
</dbReference>
<dbReference type="InterPro" id="IPR040025">
    <property type="entry name" value="Znf622/Rei1/Reh1"/>
</dbReference>
<gene>
    <name evidence="3" type="ORF">PUMCH_000776</name>
</gene>
<dbReference type="PANTHER" id="PTHR13182:SF21">
    <property type="entry name" value="CYTOPLASMIC 60S SUBUNIT BIOGENESIS FACTOR REI1"/>
    <property type="match status" value="1"/>
</dbReference>
<dbReference type="InterPro" id="IPR036236">
    <property type="entry name" value="Znf_C2H2_sf"/>
</dbReference>
<dbReference type="SMART" id="SM00355">
    <property type="entry name" value="ZnF_C2H2"/>
    <property type="match status" value="3"/>
</dbReference>
<evidence type="ECO:0000256" key="1">
    <source>
        <dbReference type="SAM" id="MobiDB-lite"/>
    </source>
</evidence>
<dbReference type="GO" id="GO:0030687">
    <property type="term" value="C:preribosome, large subunit precursor"/>
    <property type="evidence" value="ECO:0007669"/>
    <property type="project" value="TreeGrafter"/>
</dbReference>
<feature type="region of interest" description="Disordered" evidence="1">
    <location>
        <begin position="57"/>
        <end position="77"/>
    </location>
</feature>
<dbReference type="PROSITE" id="PS00028">
    <property type="entry name" value="ZINC_FINGER_C2H2_1"/>
    <property type="match status" value="1"/>
</dbReference>
<dbReference type="PANTHER" id="PTHR13182">
    <property type="entry name" value="ZINC FINGER PROTEIN 622"/>
    <property type="match status" value="1"/>
</dbReference>
<sequence length="387" mass="44071">MYTCVTCGLQFDGLESQKSHMKSDWHRYNLKRRVAQLPAIDEETFVSKIAALTANNTDTASKASDSSQTNKRELRRQKKDALEARKRELLAARDALQAKAASSQAVSEAASEQSTDAESQKPSEESQVEEEELEEALIAKRIANKTEIPSTTCLFCPMKANKSFETVEENVEHMFKLHGLYIPERKYLTSLDGLIGYLGEKIGLGNCCLVCSYQGRNVEAVREHMLRKRHMRIPYELEAEKLEISDFYDFTTTYDNVNSNAEVDGDEWEDVSGEDDDGNDEEEDFEEDNGHYMESETSLHLASGAVIGHRLLAKYYRQNMKPERVLTEGQGTVTAAETRHFISATNKLSLAESKRVWLQEKKHEDRDDRRAAKFINNQPHFRDPLLQ</sequence>
<dbReference type="AlphaFoldDB" id="A0AAX4H6Z2"/>
<feature type="compositionally biased region" description="Polar residues" evidence="1">
    <location>
        <begin position="57"/>
        <end position="69"/>
    </location>
</feature>
<reference evidence="3 4" key="1">
    <citation type="submission" date="2023-10" db="EMBL/GenBank/DDBJ databases">
        <title>Draft Genome Sequence of Candida saopaulonensis from a very Premature Infant with Sepsis.</title>
        <authorList>
            <person name="Ning Y."/>
            <person name="Dai R."/>
            <person name="Xiao M."/>
            <person name="Xu Y."/>
            <person name="Yan Q."/>
            <person name="Zhang L."/>
        </authorList>
    </citation>
    <scope>NUCLEOTIDE SEQUENCE [LARGE SCALE GENOMIC DNA]</scope>
    <source>
        <strain evidence="3 4">19XY460</strain>
    </source>
</reference>
<feature type="region of interest" description="Disordered" evidence="1">
    <location>
        <begin position="361"/>
        <end position="387"/>
    </location>
</feature>
<keyword evidence="4" id="KW-1185">Reference proteome</keyword>
<name>A0AAX4H6Z2_9ASCO</name>
<feature type="domain" description="C2H2-type" evidence="2">
    <location>
        <begin position="4"/>
        <end position="26"/>
    </location>
</feature>
<dbReference type="SUPFAM" id="SSF57667">
    <property type="entry name" value="beta-beta-alpha zinc fingers"/>
    <property type="match status" value="1"/>
</dbReference>
<evidence type="ECO:0000313" key="4">
    <source>
        <dbReference type="Proteomes" id="UP001338582"/>
    </source>
</evidence>
<dbReference type="Pfam" id="PF12756">
    <property type="entry name" value="zf-C2H2_2"/>
    <property type="match status" value="1"/>
</dbReference>
<dbReference type="EMBL" id="CP138894">
    <property type="protein sequence ID" value="WPK23535.1"/>
    <property type="molecule type" value="Genomic_DNA"/>
</dbReference>
<evidence type="ECO:0000313" key="3">
    <source>
        <dbReference type="EMBL" id="WPK23535.1"/>
    </source>
</evidence>
<proteinExistence type="predicted"/>
<evidence type="ECO:0000259" key="2">
    <source>
        <dbReference type="PROSITE" id="PS00028"/>
    </source>
</evidence>
<feature type="region of interest" description="Disordered" evidence="1">
    <location>
        <begin position="266"/>
        <end position="291"/>
    </location>
</feature>
<dbReference type="GO" id="GO:0042273">
    <property type="term" value="P:ribosomal large subunit biogenesis"/>
    <property type="evidence" value="ECO:0007669"/>
    <property type="project" value="TreeGrafter"/>
</dbReference>
<feature type="compositionally biased region" description="Acidic residues" evidence="1">
    <location>
        <begin position="266"/>
        <end position="287"/>
    </location>
</feature>
<protein>
    <recommendedName>
        <fullName evidence="2">C2H2-type domain-containing protein</fullName>
    </recommendedName>
</protein>
<organism evidence="3 4">
    <name type="scientific">Australozyma saopauloensis</name>
    <dbReference type="NCBI Taxonomy" id="291208"/>
    <lineage>
        <taxon>Eukaryota</taxon>
        <taxon>Fungi</taxon>
        <taxon>Dikarya</taxon>
        <taxon>Ascomycota</taxon>
        <taxon>Saccharomycotina</taxon>
        <taxon>Pichiomycetes</taxon>
        <taxon>Metschnikowiaceae</taxon>
        <taxon>Australozyma</taxon>
    </lineage>
</organism>